<accession>A0A4P8PRX9</accession>
<dbReference type="EMBL" id="MK249147">
    <property type="protein sequence ID" value="QCQ84675.1"/>
    <property type="molecule type" value="Genomic_DNA"/>
</dbReference>
<protein>
    <submittedName>
        <fullName evidence="1">Nonstructural protein</fullName>
    </submittedName>
</protein>
<dbReference type="InterPro" id="IPR046781">
    <property type="entry name" value="Phage_ORF5"/>
</dbReference>
<name>A0A4P8PRX9_9VIRU</name>
<dbReference type="Proteomes" id="UP000325060">
    <property type="component" value="Segment"/>
</dbReference>
<reference evidence="1" key="1">
    <citation type="submission" date="2018-12" db="EMBL/GenBank/DDBJ databases">
        <title>Singled stranded DNA viruses identified in blackflies (Austrosimulium ungulatum) sampled in New Zealand.</title>
        <authorList>
            <person name="Kraberger S."/>
            <person name="Fontenele R.S."/>
            <person name="Schmidlin K."/>
            <person name="Walters M."/>
            <person name="Varsani A."/>
        </authorList>
    </citation>
    <scope>NUCLEOTIDE SEQUENCE [LARGE SCALE GENOMIC DNA]</scope>
    <source>
        <strain evidence="1">038</strain>
    </source>
</reference>
<organism evidence="1">
    <name type="scientific">Blackfly microvirus SF02</name>
    <dbReference type="NCBI Taxonomy" id="2576452"/>
    <lineage>
        <taxon>Viruses</taxon>
        <taxon>Monodnaviria</taxon>
        <taxon>Sangervirae</taxon>
        <taxon>Phixviricota</taxon>
        <taxon>Malgrandaviricetes</taxon>
        <taxon>Petitvirales</taxon>
        <taxon>Microviridae</taxon>
        <taxon>Microvirus</taxon>
    </lineage>
</organism>
<proteinExistence type="predicted"/>
<evidence type="ECO:0000313" key="1">
    <source>
        <dbReference type="EMBL" id="QCQ84675.1"/>
    </source>
</evidence>
<sequence>MKMQVIATRDVVANVYGPPMYVIHLGQSIRGFGDECQRKEKGNVLGEHPEDFELIHLGEWDDETGKFEPLENFKQIASGANYRAVK</sequence>
<dbReference type="Pfam" id="PF20577">
    <property type="entry name" value="Phage_ORF5"/>
    <property type="match status" value="1"/>
</dbReference>